<dbReference type="EMBL" id="FQUP01000001">
    <property type="protein sequence ID" value="SHF30050.1"/>
    <property type="molecule type" value="Genomic_DNA"/>
</dbReference>
<reference evidence="2 3" key="1">
    <citation type="submission" date="2016-11" db="EMBL/GenBank/DDBJ databases">
        <authorList>
            <person name="Jaros S."/>
            <person name="Januszkiewicz K."/>
            <person name="Wedrychowicz H."/>
        </authorList>
    </citation>
    <scope>NUCLEOTIDE SEQUENCE [LARGE SCALE GENOMIC DNA]</scope>
    <source>
        <strain evidence="2 3">DSM 19436</strain>
    </source>
</reference>
<keyword evidence="3" id="KW-1185">Reference proteome</keyword>
<organism evidence="2 3">
    <name type="scientific">Kaistia soli DSM 19436</name>
    <dbReference type="NCBI Taxonomy" id="1122133"/>
    <lineage>
        <taxon>Bacteria</taxon>
        <taxon>Pseudomonadati</taxon>
        <taxon>Pseudomonadota</taxon>
        <taxon>Alphaproteobacteria</taxon>
        <taxon>Hyphomicrobiales</taxon>
        <taxon>Kaistiaceae</taxon>
        <taxon>Kaistia</taxon>
    </lineage>
</organism>
<dbReference type="STRING" id="1122133.SAMN02745157_2143"/>
<feature type="transmembrane region" description="Helical" evidence="1">
    <location>
        <begin position="62"/>
        <end position="83"/>
    </location>
</feature>
<dbReference type="InterPro" id="IPR053803">
    <property type="entry name" value="DUF6949"/>
</dbReference>
<proteinExistence type="predicted"/>
<dbReference type="Pfam" id="PF22258">
    <property type="entry name" value="DUF6949"/>
    <property type="match status" value="1"/>
</dbReference>
<feature type="transmembrane region" description="Helical" evidence="1">
    <location>
        <begin position="103"/>
        <end position="123"/>
    </location>
</feature>
<accession>A0A1M5AIA6</accession>
<sequence length="165" mass="17078">MSLVPVPLRNNNHDAAGSGGVLHLRMAGRATVSVSGPVGMTFACAEAVNHQSRTNMPLSVQLFVLLYSVAAGFVTAGIVGSFYQLVTSEPARFALLGSSAPAMLVTFLFCGVVGPFIIMRNAVAAQRKQRPALGWIVGSVAIAGMWSACSGLIVLDFALAAQASL</sequence>
<gene>
    <name evidence="2" type="ORF">SAMN02745157_2143</name>
</gene>
<evidence type="ECO:0000313" key="2">
    <source>
        <dbReference type="EMBL" id="SHF30050.1"/>
    </source>
</evidence>
<keyword evidence="1" id="KW-0812">Transmembrane</keyword>
<keyword evidence="1" id="KW-1133">Transmembrane helix</keyword>
<dbReference type="RefSeq" id="WP_210187046.1">
    <property type="nucleotide sequence ID" value="NZ_FQUP01000001.1"/>
</dbReference>
<dbReference type="AlphaFoldDB" id="A0A1M5AIA6"/>
<keyword evidence="1" id="KW-0472">Membrane</keyword>
<dbReference type="Proteomes" id="UP000184485">
    <property type="component" value="Unassembled WGS sequence"/>
</dbReference>
<evidence type="ECO:0000256" key="1">
    <source>
        <dbReference type="SAM" id="Phobius"/>
    </source>
</evidence>
<name>A0A1M5AIA6_9HYPH</name>
<evidence type="ECO:0000313" key="3">
    <source>
        <dbReference type="Proteomes" id="UP000184485"/>
    </source>
</evidence>
<protein>
    <submittedName>
        <fullName evidence="2">Uncharacterized protein</fullName>
    </submittedName>
</protein>
<feature type="transmembrane region" description="Helical" evidence="1">
    <location>
        <begin position="135"/>
        <end position="161"/>
    </location>
</feature>